<gene>
    <name evidence="2" type="ORF">ARMGADRAFT_1079625</name>
</gene>
<dbReference type="AlphaFoldDB" id="A0A2H3DRR1"/>
<dbReference type="InterPro" id="IPR008266">
    <property type="entry name" value="Tyr_kinase_AS"/>
</dbReference>
<dbReference type="EMBL" id="KZ293655">
    <property type="protein sequence ID" value="PBK94142.1"/>
    <property type="molecule type" value="Genomic_DNA"/>
</dbReference>
<dbReference type="PROSITE" id="PS50011">
    <property type="entry name" value="PROTEIN_KINASE_DOM"/>
    <property type="match status" value="1"/>
</dbReference>
<dbReference type="Proteomes" id="UP000217790">
    <property type="component" value="Unassembled WGS sequence"/>
</dbReference>
<evidence type="ECO:0000313" key="2">
    <source>
        <dbReference type="EMBL" id="PBK94142.1"/>
    </source>
</evidence>
<dbReference type="GO" id="GO:0004674">
    <property type="term" value="F:protein serine/threonine kinase activity"/>
    <property type="evidence" value="ECO:0007669"/>
    <property type="project" value="TreeGrafter"/>
</dbReference>
<keyword evidence="2" id="KW-0808">Transferase</keyword>
<dbReference type="OrthoDB" id="122279at2759"/>
<dbReference type="Pfam" id="PF07714">
    <property type="entry name" value="PK_Tyr_Ser-Thr"/>
    <property type="match status" value="1"/>
</dbReference>
<dbReference type="Gene3D" id="1.10.510.10">
    <property type="entry name" value="Transferase(Phosphotransferase) domain 1"/>
    <property type="match status" value="1"/>
</dbReference>
<keyword evidence="3" id="KW-1185">Reference proteome</keyword>
<proteinExistence type="predicted"/>
<accession>A0A2H3DRR1</accession>
<name>A0A2H3DRR1_ARMGA</name>
<evidence type="ECO:0000313" key="3">
    <source>
        <dbReference type="Proteomes" id="UP000217790"/>
    </source>
</evidence>
<reference evidence="3" key="1">
    <citation type="journal article" date="2017" name="Nat. Ecol. Evol.">
        <title>Genome expansion and lineage-specific genetic innovations in the forest pathogenic fungi Armillaria.</title>
        <authorList>
            <person name="Sipos G."/>
            <person name="Prasanna A.N."/>
            <person name="Walter M.C."/>
            <person name="O'Connor E."/>
            <person name="Balint B."/>
            <person name="Krizsan K."/>
            <person name="Kiss B."/>
            <person name="Hess J."/>
            <person name="Varga T."/>
            <person name="Slot J."/>
            <person name="Riley R."/>
            <person name="Boka B."/>
            <person name="Rigling D."/>
            <person name="Barry K."/>
            <person name="Lee J."/>
            <person name="Mihaltcheva S."/>
            <person name="LaButti K."/>
            <person name="Lipzen A."/>
            <person name="Waldron R."/>
            <person name="Moloney N.M."/>
            <person name="Sperisen C."/>
            <person name="Kredics L."/>
            <person name="Vagvoelgyi C."/>
            <person name="Patrignani A."/>
            <person name="Fitzpatrick D."/>
            <person name="Nagy I."/>
            <person name="Doyle S."/>
            <person name="Anderson J.B."/>
            <person name="Grigoriev I.V."/>
            <person name="Gueldener U."/>
            <person name="Muensterkoetter M."/>
            <person name="Nagy L.G."/>
        </authorList>
    </citation>
    <scope>NUCLEOTIDE SEQUENCE [LARGE SCALE GENOMIC DNA]</scope>
    <source>
        <strain evidence="3">Ar21-2</strain>
    </source>
</reference>
<keyword evidence="2" id="KW-0418">Kinase</keyword>
<dbReference type="InParanoid" id="A0A2H3DRR1"/>
<feature type="domain" description="Protein kinase" evidence="1">
    <location>
        <begin position="97"/>
        <end position="364"/>
    </location>
</feature>
<dbReference type="OMA" id="WHILESC"/>
<organism evidence="2 3">
    <name type="scientific">Armillaria gallica</name>
    <name type="common">Bulbous honey fungus</name>
    <name type="synonym">Armillaria bulbosa</name>
    <dbReference type="NCBI Taxonomy" id="47427"/>
    <lineage>
        <taxon>Eukaryota</taxon>
        <taxon>Fungi</taxon>
        <taxon>Dikarya</taxon>
        <taxon>Basidiomycota</taxon>
        <taxon>Agaricomycotina</taxon>
        <taxon>Agaricomycetes</taxon>
        <taxon>Agaricomycetidae</taxon>
        <taxon>Agaricales</taxon>
        <taxon>Marasmiineae</taxon>
        <taxon>Physalacriaceae</taxon>
        <taxon>Armillaria</taxon>
    </lineage>
</organism>
<dbReference type="InterPro" id="IPR001245">
    <property type="entry name" value="Ser-Thr/Tyr_kinase_cat_dom"/>
</dbReference>
<dbReference type="GO" id="GO:0005524">
    <property type="term" value="F:ATP binding"/>
    <property type="evidence" value="ECO:0007669"/>
    <property type="project" value="InterPro"/>
</dbReference>
<dbReference type="STRING" id="47427.A0A2H3DRR1"/>
<dbReference type="InterPro" id="IPR011009">
    <property type="entry name" value="Kinase-like_dom_sf"/>
</dbReference>
<protein>
    <submittedName>
        <fullName evidence="2">Kinase-like protein</fullName>
    </submittedName>
</protein>
<dbReference type="InterPro" id="IPR051681">
    <property type="entry name" value="Ser/Thr_Kinases-Pseudokinases"/>
</dbReference>
<dbReference type="PANTHER" id="PTHR44329:SF214">
    <property type="entry name" value="PROTEIN KINASE DOMAIN-CONTAINING PROTEIN"/>
    <property type="match status" value="1"/>
</dbReference>
<dbReference type="InterPro" id="IPR000719">
    <property type="entry name" value="Prot_kinase_dom"/>
</dbReference>
<sequence length="364" mass="41010">MSTSSGWEKLSNNVEASVLKTEILAILRSADRPWSDIIFAPKSPVDVMILNVLQKELDDAHTNNPKHFARCFKCLRVLSKERDIFPQCFSMSDGIIRDNGDPIDGGGAADIWKGTLDGKVVCLKVLRTFSMTDEENRRLLKELCREAVIWKQLHHANILPFIGVNTTSFAKRVCLISPWMNNRNIIKFLESHQDHDRLKCIREIASAVTFLHHFDPHIVHGDIRGHNVLIADDHRCLLADFGSSLIIATQVPSSNTLNQNSTRWLSPEFQLPESPSYAIESSPARDIYALGCTIIEIFTLKSPFSHIFHNSSVSNLVVKNTSHPRPPPDVFPSDDLWGLVGDCMNIDAKKRPNATAVETRLRRM</sequence>
<evidence type="ECO:0000259" key="1">
    <source>
        <dbReference type="PROSITE" id="PS50011"/>
    </source>
</evidence>
<dbReference type="PANTHER" id="PTHR44329">
    <property type="entry name" value="SERINE/THREONINE-PROTEIN KINASE TNNI3K-RELATED"/>
    <property type="match status" value="1"/>
</dbReference>
<dbReference type="PROSITE" id="PS00109">
    <property type="entry name" value="PROTEIN_KINASE_TYR"/>
    <property type="match status" value="1"/>
</dbReference>
<dbReference type="SUPFAM" id="SSF56112">
    <property type="entry name" value="Protein kinase-like (PK-like)"/>
    <property type="match status" value="1"/>
</dbReference>